<name>A0A6C0JHK2_9ZZZZ</name>
<protein>
    <submittedName>
        <fullName evidence="2">Uncharacterized protein</fullName>
    </submittedName>
</protein>
<sequence>MSVVDPVLLLTSLSFIFPALAAYHRKKWPGLIVAAGVGICSFIYHIAHNPLAYSLDVAFVLSYHFVGLTYAYFLGPNAFMLIGIQLVLGYYIYSLPGTTEETRDSRDITIHAFYHLLSALEGYLIMVEAIRG</sequence>
<organism evidence="2">
    <name type="scientific">viral metagenome</name>
    <dbReference type="NCBI Taxonomy" id="1070528"/>
    <lineage>
        <taxon>unclassified sequences</taxon>
        <taxon>metagenomes</taxon>
        <taxon>organismal metagenomes</taxon>
    </lineage>
</organism>
<keyword evidence="1" id="KW-0812">Transmembrane</keyword>
<dbReference type="AlphaFoldDB" id="A0A6C0JHK2"/>
<evidence type="ECO:0000313" key="2">
    <source>
        <dbReference type="EMBL" id="QHU04441.1"/>
    </source>
</evidence>
<dbReference type="EMBL" id="MN740401">
    <property type="protein sequence ID" value="QHU04441.1"/>
    <property type="molecule type" value="Genomic_DNA"/>
</dbReference>
<proteinExistence type="predicted"/>
<keyword evidence="1" id="KW-0472">Membrane</keyword>
<feature type="transmembrane region" description="Helical" evidence="1">
    <location>
        <begin position="30"/>
        <end position="47"/>
    </location>
</feature>
<keyword evidence="1" id="KW-1133">Transmembrane helix</keyword>
<reference evidence="2" key="1">
    <citation type="journal article" date="2020" name="Nature">
        <title>Giant virus diversity and host interactions through global metagenomics.</title>
        <authorList>
            <person name="Schulz F."/>
            <person name="Roux S."/>
            <person name="Paez-Espino D."/>
            <person name="Jungbluth S."/>
            <person name="Walsh D.A."/>
            <person name="Denef V.J."/>
            <person name="McMahon K.D."/>
            <person name="Konstantinidis K.T."/>
            <person name="Eloe-Fadrosh E.A."/>
            <person name="Kyrpides N.C."/>
            <person name="Woyke T."/>
        </authorList>
    </citation>
    <scope>NUCLEOTIDE SEQUENCE</scope>
    <source>
        <strain evidence="2">GVMAG-M-3300027708-51</strain>
    </source>
</reference>
<accession>A0A6C0JHK2</accession>
<feature type="transmembrane region" description="Helical" evidence="1">
    <location>
        <begin position="6"/>
        <end position="23"/>
    </location>
</feature>
<feature type="transmembrane region" description="Helical" evidence="1">
    <location>
        <begin position="78"/>
        <end position="96"/>
    </location>
</feature>
<evidence type="ECO:0000256" key="1">
    <source>
        <dbReference type="SAM" id="Phobius"/>
    </source>
</evidence>